<protein>
    <submittedName>
        <fullName evidence="2">Uncharacterized protein</fullName>
    </submittedName>
</protein>
<reference evidence="2 3" key="1">
    <citation type="journal article" date="2021" name="Int. J. Syst. Evol. Microbiol.">
        <title>Amazonocrinis nigriterrae gen. nov., sp. nov., Atlanticothrix silvestris gen. nov., sp. nov. and Dendronalium phyllosphericum gen. nov., sp. nov., nostocacean cyanobacteria from Brazilian environments.</title>
        <authorList>
            <person name="Alvarenga D.O."/>
            <person name="Andreote A.P.D."/>
            <person name="Branco L.H.Z."/>
            <person name="Delbaje E."/>
            <person name="Cruz R.B."/>
            <person name="Varani A.M."/>
            <person name="Fiore M.F."/>
        </authorList>
    </citation>
    <scope>NUCLEOTIDE SEQUENCE [LARGE SCALE GENOMIC DNA]</scope>
    <source>
        <strain evidence="2 3">CENA357</strain>
    </source>
</reference>
<sequence>MGEHSLHVIRSAIALLEEMGIIEKKKNPGNGQDRTWQYKLHFNVLNRLLEHGKCKTEHSRFNAEQYHRSHPEASKPQ</sequence>
<gene>
    <name evidence="2" type="ORF">I8751_21735</name>
</gene>
<dbReference type="AlphaFoldDB" id="A0A8J7L4L3"/>
<evidence type="ECO:0000256" key="1">
    <source>
        <dbReference type="SAM" id="MobiDB-lite"/>
    </source>
</evidence>
<organism evidence="2 3">
    <name type="scientific">Atlanticothrix silvestris CENA357</name>
    <dbReference type="NCBI Taxonomy" id="1725252"/>
    <lineage>
        <taxon>Bacteria</taxon>
        <taxon>Bacillati</taxon>
        <taxon>Cyanobacteriota</taxon>
        <taxon>Cyanophyceae</taxon>
        <taxon>Nostocales</taxon>
        <taxon>Nodulariaceae</taxon>
        <taxon>Atlanticothrix</taxon>
        <taxon>Atlanticothrix silvestris</taxon>
    </lineage>
</organism>
<dbReference type="RefSeq" id="WP_214441153.1">
    <property type="nucleotide sequence ID" value="NZ_JAECZB010000085.1"/>
</dbReference>
<keyword evidence="3" id="KW-1185">Reference proteome</keyword>
<name>A0A8J7L4L3_9CYAN</name>
<evidence type="ECO:0000313" key="2">
    <source>
        <dbReference type="EMBL" id="MBH8554921.1"/>
    </source>
</evidence>
<proteinExistence type="predicted"/>
<accession>A0A8J7L4L3</accession>
<feature type="region of interest" description="Disordered" evidence="1">
    <location>
        <begin position="58"/>
        <end position="77"/>
    </location>
</feature>
<dbReference type="EMBL" id="JAECZB010000085">
    <property type="protein sequence ID" value="MBH8554921.1"/>
    <property type="molecule type" value="Genomic_DNA"/>
</dbReference>
<comment type="caution">
    <text evidence="2">The sequence shown here is derived from an EMBL/GenBank/DDBJ whole genome shotgun (WGS) entry which is preliminary data.</text>
</comment>
<evidence type="ECO:0000313" key="3">
    <source>
        <dbReference type="Proteomes" id="UP000599391"/>
    </source>
</evidence>
<dbReference type="Proteomes" id="UP000599391">
    <property type="component" value="Unassembled WGS sequence"/>
</dbReference>